<dbReference type="Proteomes" id="UP001519654">
    <property type="component" value="Unassembled WGS sequence"/>
</dbReference>
<dbReference type="EMBL" id="JAHKKG010000006">
    <property type="protein sequence ID" value="MBU2665865.1"/>
    <property type="molecule type" value="Genomic_DNA"/>
</dbReference>
<gene>
    <name evidence="2" type="ORF">KOI35_20345</name>
</gene>
<evidence type="ECO:0000259" key="1">
    <source>
        <dbReference type="Pfam" id="PF13354"/>
    </source>
</evidence>
<dbReference type="InterPro" id="IPR045155">
    <property type="entry name" value="Beta-lactam_cat"/>
</dbReference>
<protein>
    <submittedName>
        <fullName evidence="2">Class A beta-lactamase-related serine hydrolase</fullName>
    </submittedName>
</protein>
<proteinExistence type="predicted"/>
<evidence type="ECO:0000313" key="2">
    <source>
        <dbReference type="EMBL" id="MBU2665865.1"/>
    </source>
</evidence>
<dbReference type="RefSeq" id="WP_215789083.1">
    <property type="nucleotide sequence ID" value="NZ_JAHKKG010000006.1"/>
</dbReference>
<dbReference type="InterPro" id="IPR012338">
    <property type="entry name" value="Beta-lactam/transpept-like"/>
</dbReference>
<keyword evidence="2" id="KW-0378">Hydrolase</keyword>
<dbReference type="GO" id="GO:0016787">
    <property type="term" value="F:hydrolase activity"/>
    <property type="evidence" value="ECO:0007669"/>
    <property type="project" value="UniProtKB-KW"/>
</dbReference>
<organism evidence="2 3">
    <name type="scientific">Paractinoplanes bogorensis</name>
    <dbReference type="NCBI Taxonomy" id="1610840"/>
    <lineage>
        <taxon>Bacteria</taxon>
        <taxon>Bacillati</taxon>
        <taxon>Actinomycetota</taxon>
        <taxon>Actinomycetes</taxon>
        <taxon>Micromonosporales</taxon>
        <taxon>Micromonosporaceae</taxon>
        <taxon>Paractinoplanes</taxon>
    </lineage>
</organism>
<dbReference type="Pfam" id="PF13354">
    <property type="entry name" value="Beta-lactamase2"/>
    <property type="match status" value="1"/>
</dbReference>
<accession>A0ABS5YUV4</accession>
<comment type="caution">
    <text evidence="2">The sequence shown here is derived from an EMBL/GenBank/DDBJ whole genome shotgun (WGS) entry which is preliminary data.</text>
</comment>
<reference evidence="2 3" key="1">
    <citation type="submission" date="2021-06" db="EMBL/GenBank/DDBJ databases">
        <title>Actinoplanes lichenicola sp. nov., and Actinoplanes ovalisporus sp. nov., isolated from lichen in Thailand.</title>
        <authorList>
            <person name="Saeng-In P."/>
            <person name="Kanchanasin P."/>
            <person name="Yuki M."/>
            <person name="Kudo T."/>
            <person name="Ohkuma M."/>
            <person name="Phongsopitanun W."/>
            <person name="Tanasupawat S."/>
        </authorList>
    </citation>
    <scope>NUCLEOTIDE SEQUENCE [LARGE SCALE GENOMIC DNA]</scope>
    <source>
        <strain evidence="2 3">NBRC 110975</strain>
    </source>
</reference>
<dbReference type="PANTHER" id="PTHR35333:SF3">
    <property type="entry name" value="BETA-LACTAMASE-TYPE TRANSPEPTIDASE FOLD CONTAINING PROTEIN"/>
    <property type="match status" value="1"/>
</dbReference>
<sequence length="280" mass="29144">MKPPIVDDLGITATAFAAPIGGGDGVGFGVDELVTPASVMKINVGLAVARAIAAGEVDAEQPVVLRPDDRTPGPTGISLMRDEVRMSVRDLLTLMLTISDNAATDTLIELVGLDRVNAFGLPRTRIVDDLRTMLDTMAAEVGFANYAALARSDAAHDLSRTAALDPARGSHTTAADTVRLLRTVWADPAAGPVREAMAQQLTRHRIATGFGPRVRVAAKSGGLMGVVRNEAGVVTRPGGDSYAVAVFTRRPPGVTTDPARIDAAIGTIARHLVDGVASGR</sequence>
<evidence type="ECO:0000313" key="3">
    <source>
        <dbReference type="Proteomes" id="UP001519654"/>
    </source>
</evidence>
<feature type="domain" description="Beta-lactamase class A catalytic" evidence="1">
    <location>
        <begin position="22"/>
        <end position="248"/>
    </location>
</feature>
<dbReference type="InterPro" id="IPR000871">
    <property type="entry name" value="Beta-lactam_class-A"/>
</dbReference>
<dbReference type="SUPFAM" id="SSF56601">
    <property type="entry name" value="beta-lactamase/transpeptidase-like"/>
    <property type="match status" value="1"/>
</dbReference>
<dbReference type="PANTHER" id="PTHR35333">
    <property type="entry name" value="BETA-LACTAMASE"/>
    <property type="match status" value="1"/>
</dbReference>
<dbReference type="Gene3D" id="3.40.710.10">
    <property type="entry name" value="DD-peptidase/beta-lactamase superfamily"/>
    <property type="match status" value="1"/>
</dbReference>
<name>A0ABS5YUV4_9ACTN</name>
<keyword evidence="3" id="KW-1185">Reference proteome</keyword>